<keyword evidence="2" id="KW-1185">Reference proteome</keyword>
<dbReference type="Proteomes" id="UP000027135">
    <property type="component" value="Unassembled WGS sequence"/>
</dbReference>
<gene>
    <name evidence="1" type="ORF">L798_13073</name>
</gene>
<evidence type="ECO:0000313" key="2">
    <source>
        <dbReference type="Proteomes" id="UP000027135"/>
    </source>
</evidence>
<name>A0A067RG18_ZOONE</name>
<proteinExistence type="predicted"/>
<dbReference type="InParanoid" id="A0A067RG18"/>
<reference evidence="1 2" key="1">
    <citation type="journal article" date="2014" name="Nat. Commun.">
        <title>Molecular traces of alternative social organization in a termite genome.</title>
        <authorList>
            <person name="Terrapon N."/>
            <person name="Li C."/>
            <person name="Robertson H.M."/>
            <person name="Ji L."/>
            <person name="Meng X."/>
            <person name="Booth W."/>
            <person name="Chen Z."/>
            <person name="Childers C.P."/>
            <person name="Glastad K.M."/>
            <person name="Gokhale K."/>
            <person name="Gowin J."/>
            <person name="Gronenberg W."/>
            <person name="Hermansen R.A."/>
            <person name="Hu H."/>
            <person name="Hunt B.G."/>
            <person name="Huylmans A.K."/>
            <person name="Khalil S.M."/>
            <person name="Mitchell R.D."/>
            <person name="Munoz-Torres M.C."/>
            <person name="Mustard J.A."/>
            <person name="Pan H."/>
            <person name="Reese J.T."/>
            <person name="Scharf M.E."/>
            <person name="Sun F."/>
            <person name="Vogel H."/>
            <person name="Xiao J."/>
            <person name="Yang W."/>
            <person name="Yang Z."/>
            <person name="Yang Z."/>
            <person name="Zhou J."/>
            <person name="Zhu J."/>
            <person name="Brent C.S."/>
            <person name="Elsik C.G."/>
            <person name="Goodisman M.A."/>
            <person name="Liberles D.A."/>
            <person name="Roe R.M."/>
            <person name="Vargo E.L."/>
            <person name="Vilcinskas A."/>
            <person name="Wang J."/>
            <person name="Bornberg-Bauer E."/>
            <person name="Korb J."/>
            <person name="Zhang G."/>
            <person name="Liebig J."/>
        </authorList>
    </citation>
    <scope>NUCLEOTIDE SEQUENCE [LARGE SCALE GENOMIC DNA]</scope>
    <source>
        <tissue evidence="1">Whole organism</tissue>
    </source>
</reference>
<protein>
    <submittedName>
        <fullName evidence="1">Uncharacterized protein</fullName>
    </submittedName>
</protein>
<sequence length="69" mass="8369">MDGRKLLQFRIDVVPQQSIIEFIRCLNIDILHHVTEHHLLRRSPTSDVINKELCTKTFRHHYHHQNHHD</sequence>
<organism evidence="1 2">
    <name type="scientific">Zootermopsis nevadensis</name>
    <name type="common">Dampwood termite</name>
    <dbReference type="NCBI Taxonomy" id="136037"/>
    <lineage>
        <taxon>Eukaryota</taxon>
        <taxon>Metazoa</taxon>
        <taxon>Ecdysozoa</taxon>
        <taxon>Arthropoda</taxon>
        <taxon>Hexapoda</taxon>
        <taxon>Insecta</taxon>
        <taxon>Pterygota</taxon>
        <taxon>Neoptera</taxon>
        <taxon>Polyneoptera</taxon>
        <taxon>Dictyoptera</taxon>
        <taxon>Blattodea</taxon>
        <taxon>Blattoidea</taxon>
        <taxon>Termitoidae</taxon>
        <taxon>Termopsidae</taxon>
        <taxon>Zootermopsis</taxon>
    </lineage>
</organism>
<dbReference type="AlphaFoldDB" id="A0A067RG18"/>
<accession>A0A067RG18</accession>
<evidence type="ECO:0000313" key="1">
    <source>
        <dbReference type="EMBL" id="KDR22821.1"/>
    </source>
</evidence>
<dbReference type="EMBL" id="KK852484">
    <property type="protein sequence ID" value="KDR22821.1"/>
    <property type="molecule type" value="Genomic_DNA"/>
</dbReference>